<dbReference type="Gene3D" id="3.30.420.40">
    <property type="match status" value="1"/>
</dbReference>
<dbReference type="PANTHER" id="PTHR19443">
    <property type="entry name" value="HEXOKINASE"/>
    <property type="match status" value="1"/>
</dbReference>
<dbReference type="GO" id="GO:0019158">
    <property type="term" value="F:mannokinase activity"/>
    <property type="evidence" value="ECO:0007669"/>
    <property type="project" value="TreeGrafter"/>
</dbReference>
<dbReference type="PRINTS" id="PR00475">
    <property type="entry name" value="HEXOKINASE"/>
</dbReference>
<name>A0A3Q3WK67_MOLML</name>
<feature type="domain" description="Hexokinase C-terminal" evidence="15">
    <location>
        <begin position="201"/>
        <end position="434"/>
    </location>
</feature>
<sequence>MRSLCSSLPLVVLQVEQILSELRLSKEKLKEVMKRMQREMERGLCLETHQEASVKMLPTYVCSTPEGSEVGDFLALDLGGTNFRVMLVKVGEDEERSWKVETKNQMYSIPEDAMTGTAEMLFDYIAECMSDFLDKHHIKHKKLPLGFTFSFPVRHEDIDKVGCVTYAIKRRGDFEMDVVAMVNDTVATMISCYYEDRSCEVGMIVGTGCNACYMEEMRTVELVEGEEGRMCVNTEWGALGDNGELEEFRLEYDRVVDETSINPGHQLYEKLISGKYMGELVRLVLVKLVNENLLFNGEASELLKTRGSFETRFVSQVESDTGDRKQIYNILSSLGVLPSELDCDIVSLVCESISTRSAHMCGAGLAGVINLMRERRRQEALAITVGVDGSVYKLHPCFRDRFHKIVRDLTPHCEITFIQSEEGSGRGAALISAVACKMAACMLTQ</sequence>
<evidence type="ECO:0000313" key="16">
    <source>
        <dbReference type="Ensembl" id="ENSMMOP00000015293.1"/>
    </source>
</evidence>
<keyword evidence="4 12" id="KW-0808">Transferase</keyword>
<keyword evidence="6 12" id="KW-0418">Kinase</keyword>
<comment type="catalytic activity">
    <reaction evidence="11">
        <text>D-glucose + ATP = D-glucose 6-phosphate + ADP + H(+)</text>
        <dbReference type="Rhea" id="RHEA:17825"/>
        <dbReference type="ChEBI" id="CHEBI:4167"/>
        <dbReference type="ChEBI" id="CHEBI:15378"/>
        <dbReference type="ChEBI" id="CHEBI:30616"/>
        <dbReference type="ChEBI" id="CHEBI:61548"/>
        <dbReference type="ChEBI" id="CHEBI:456216"/>
        <dbReference type="EC" id="2.7.1.1"/>
    </reaction>
    <physiologicalReaction direction="left-to-right" evidence="11">
        <dbReference type="Rhea" id="RHEA:17826"/>
    </physiologicalReaction>
</comment>
<evidence type="ECO:0000256" key="4">
    <source>
        <dbReference type="ARBA" id="ARBA00022679"/>
    </source>
</evidence>
<evidence type="ECO:0000259" key="14">
    <source>
        <dbReference type="Pfam" id="PF00349"/>
    </source>
</evidence>
<evidence type="ECO:0000256" key="5">
    <source>
        <dbReference type="ARBA" id="ARBA00022741"/>
    </source>
</evidence>
<reference evidence="16" key="1">
    <citation type="submission" date="2025-08" db="UniProtKB">
        <authorList>
            <consortium name="Ensembl"/>
        </authorList>
    </citation>
    <scope>IDENTIFICATION</scope>
</reference>
<reference evidence="16" key="2">
    <citation type="submission" date="2025-09" db="UniProtKB">
        <authorList>
            <consortium name="Ensembl"/>
        </authorList>
    </citation>
    <scope>IDENTIFICATION</scope>
</reference>
<dbReference type="PANTHER" id="PTHR19443:SF3">
    <property type="entry name" value="HEXOKINASE-4"/>
    <property type="match status" value="1"/>
</dbReference>
<comment type="pathway">
    <text evidence="1">Carbohydrate degradation; glycolysis; D-glyceraldehyde 3-phosphate and glycerone phosphate from D-glucose: step 1/4.</text>
</comment>
<comment type="catalytic activity">
    <reaction evidence="10">
        <text>D-fructose + ATP = D-fructose 6-phosphate + ADP + H(+)</text>
        <dbReference type="Rhea" id="RHEA:16125"/>
        <dbReference type="ChEBI" id="CHEBI:15378"/>
        <dbReference type="ChEBI" id="CHEBI:30616"/>
        <dbReference type="ChEBI" id="CHEBI:37721"/>
        <dbReference type="ChEBI" id="CHEBI:61527"/>
        <dbReference type="ChEBI" id="CHEBI:456216"/>
        <dbReference type="EC" id="2.7.1.1"/>
    </reaction>
    <physiologicalReaction direction="left-to-right" evidence="10">
        <dbReference type="Rhea" id="RHEA:16126"/>
    </physiologicalReaction>
</comment>
<evidence type="ECO:0000256" key="12">
    <source>
        <dbReference type="RuleBase" id="RU362007"/>
    </source>
</evidence>
<comment type="pathway">
    <text evidence="2">Carbohydrate metabolism; hexose metabolism.</text>
</comment>
<organism evidence="16 17">
    <name type="scientific">Mola mola</name>
    <name type="common">Ocean sunfish</name>
    <name type="synonym">Tetraodon mola</name>
    <dbReference type="NCBI Taxonomy" id="94237"/>
    <lineage>
        <taxon>Eukaryota</taxon>
        <taxon>Metazoa</taxon>
        <taxon>Chordata</taxon>
        <taxon>Craniata</taxon>
        <taxon>Vertebrata</taxon>
        <taxon>Euteleostomi</taxon>
        <taxon>Actinopterygii</taxon>
        <taxon>Neopterygii</taxon>
        <taxon>Teleostei</taxon>
        <taxon>Neoteleostei</taxon>
        <taxon>Acanthomorphata</taxon>
        <taxon>Eupercaria</taxon>
        <taxon>Tetraodontiformes</taxon>
        <taxon>Molidae</taxon>
        <taxon>Mola</taxon>
    </lineage>
</organism>
<keyword evidence="8 12" id="KW-0324">Glycolysis</keyword>
<dbReference type="Pfam" id="PF00349">
    <property type="entry name" value="Hexokinase_1"/>
    <property type="match status" value="1"/>
</dbReference>
<evidence type="ECO:0000256" key="13">
    <source>
        <dbReference type="SAM" id="Coils"/>
    </source>
</evidence>
<dbReference type="Gene3D" id="3.40.367.20">
    <property type="match status" value="1"/>
</dbReference>
<evidence type="ECO:0000256" key="1">
    <source>
        <dbReference type="ARBA" id="ARBA00004888"/>
    </source>
</evidence>
<evidence type="ECO:0000256" key="2">
    <source>
        <dbReference type="ARBA" id="ARBA00005028"/>
    </source>
</evidence>
<dbReference type="Proteomes" id="UP000261620">
    <property type="component" value="Unplaced"/>
</dbReference>
<dbReference type="GO" id="GO:0004340">
    <property type="term" value="F:glucokinase activity"/>
    <property type="evidence" value="ECO:0007669"/>
    <property type="project" value="TreeGrafter"/>
</dbReference>
<evidence type="ECO:0000256" key="8">
    <source>
        <dbReference type="ARBA" id="ARBA00023152"/>
    </source>
</evidence>
<feature type="domain" description="Hexokinase N-terminal" evidence="14">
    <location>
        <begin position="14"/>
        <end position="160"/>
    </location>
</feature>
<accession>A0A3Q3WK67</accession>
<keyword evidence="5 12" id="KW-0547">Nucleotide-binding</keyword>
<dbReference type="SUPFAM" id="SSF53067">
    <property type="entry name" value="Actin-like ATPase domain"/>
    <property type="match status" value="2"/>
</dbReference>
<dbReference type="STRING" id="94237.ENSMMOP00000015293"/>
<dbReference type="FunFam" id="3.40.367.20:FF:000001">
    <property type="entry name" value="Hexokinase 1"/>
    <property type="match status" value="1"/>
</dbReference>
<dbReference type="InterPro" id="IPR043129">
    <property type="entry name" value="ATPase_NBD"/>
</dbReference>
<dbReference type="GO" id="GO:0005536">
    <property type="term" value="F:D-glucose binding"/>
    <property type="evidence" value="ECO:0007669"/>
    <property type="project" value="InterPro"/>
</dbReference>
<dbReference type="InterPro" id="IPR022673">
    <property type="entry name" value="Hexokinase_C"/>
</dbReference>
<dbReference type="Pfam" id="PF03727">
    <property type="entry name" value="Hexokinase_2"/>
    <property type="match status" value="1"/>
</dbReference>
<protein>
    <recommendedName>
        <fullName evidence="12">Phosphotransferase</fullName>
        <ecNumber evidence="12">2.7.1.-</ecNumber>
    </recommendedName>
</protein>
<dbReference type="FunFam" id="3.30.420.40:FF:000805">
    <property type="entry name" value="Hexokinase-2"/>
    <property type="match status" value="1"/>
</dbReference>
<dbReference type="EC" id="2.7.1.-" evidence="12"/>
<dbReference type="AlphaFoldDB" id="A0A3Q3WK67"/>
<dbReference type="GO" id="GO:0005739">
    <property type="term" value="C:mitochondrion"/>
    <property type="evidence" value="ECO:0007669"/>
    <property type="project" value="TreeGrafter"/>
</dbReference>
<evidence type="ECO:0000259" key="15">
    <source>
        <dbReference type="Pfam" id="PF03727"/>
    </source>
</evidence>
<dbReference type="GO" id="GO:0006006">
    <property type="term" value="P:glucose metabolic process"/>
    <property type="evidence" value="ECO:0007669"/>
    <property type="project" value="TreeGrafter"/>
</dbReference>
<evidence type="ECO:0000256" key="7">
    <source>
        <dbReference type="ARBA" id="ARBA00022840"/>
    </source>
</evidence>
<dbReference type="UniPathway" id="UPA00109">
    <property type="reaction ID" value="UER00180"/>
</dbReference>
<dbReference type="GO" id="GO:0050796">
    <property type="term" value="P:regulation of insulin secretion"/>
    <property type="evidence" value="ECO:0007669"/>
    <property type="project" value="TreeGrafter"/>
</dbReference>
<dbReference type="GO" id="GO:0001678">
    <property type="term" value="P:intracellular glucose homeostasis"/>
    <property type="evidence" value="ECO:0007669"/>
    <property type="project" value="InterPro"/>
</dbReference>
<evidence type="ECO:0000313" key="17">
    <source>
        <dbReference type="Proteomes" id="UP000261620"/>
    </source>
</evidence>
<dbReference type="UniPathway" id="UPA00242"/>
<dbReference type="GO" id="GO:0005829">
    <property type="term" value="C:cytosol"/>
    <property type="evidence" value="ECO:0007669"/>
    <property type="project" value="TreeGrafter"/>
</dbReference>
<keyword evidence="17" id="KW-1185">Reference proteome</keyword>
<dbReference type="GO" id="GO:0008865">
    <property type="term" value="F:fructokinase activity"/>
    <property type="evidence" value="ECO:0007669"/>
    <property type="project" value="TreeGrafter"/>
</dbReference>
<evidence type="ECO:0000256" key="3">
    <source>
        <dbReference type="ARBA" id="ARBA00009225"/>
    </source>
</evidence>
<dbReference type="PROSITE" id="PS51748">
    <property type="entry name" value="HEXOKINASE_2"/>
    <property type="match status" value="1"/>
</dbReference>
<evidence type="ECO:0000256" key="6">
    <source>
        <dbReference type="ARBA" id="ARBA00022777"/>
    </source>
</evidence>
<dbReference type="GO" id="GO:0006096">
    <property type="term" value="P:glycolytic process"/>
    <property type="evidence" value="ECO:0007669"/>
    <property type="project" value="UniProtKB-UniPathway"/>
</dbReference>
<evidence type="ECO:0000256" key="10">
    <source>
        <dbReference type="ARBA" id="ARBA00047905"/>
    </source>
</evidence>
<proteinExistence type="inferred from homology"/>
<feature type="coiled-coil region" evidence="13">
    <location>
        <begin position="15"/>
        <end position="42"/>
    </location>
</feature>
<keyword evidence="13" id="KW-0175">Coiled coil</keyword>
<dbReference type="InterPro" id="IPR022672">
    <property type="entry name" value="Hexokinase_N"/>
</dbReference>
<dbReference type="Ensembl" id="ENSMMOT00000015544.1">
    <property type="protein sequence ID" value="ENSMMOP00000015293.1"/>
    <property type="gene ID" value="ENSMMOG00000011665.1"/>
</dbReference>
<comment type="catalytic activity">
    <reaction evidence="9">
        <text>a D-hexose + ATP = a D-hexose 6-phosphate + ADP + H(+)</text>
        <dbReference type="Rhea" id="RHEA:22740"/>
        <dbReference type="ChEBI" id="CHEBI:4194"/>
        <dbReference type="ChEBI" id="CHEBI:15378"/>
        <dbReference type="ChEBI" id="CHEBI:30616"/>
        <dbReference type="ChEBI" id="CHEBI:229467"/>
        <dbReference type="ChEBI" id="CHEBI:456216"/>
        <dbReference type="EC" id="2.7.1.1"/>
    </reaction>
    <physiologicalReaction direction="left-to-right" evidence="9">
        <dbReference type="Rhea" id="RHEA:22741"/>
    </physiologicalReaction>
</comment>
<dbReference type="Gene3D" id="1.10.287.1250">
    <property type="match status" value="1"/>
</dbReference>
<evidence type="ECO:0000256" key="11">
    <source>
        <dbReference type="ARBA" id="ARBA00048160"/>
    </source>
</evidence>
<comment type="similarity">
    <text evidence="3 12">Belongs to the hexokinase family.</text>
</comment>
<evidence type="ECO:0000256" key="9">
    <source>
        <dbReference type="ARBA" id="ARBA00044613"/>
    </source>
</evidence>
<dbReference type="OMA" id="ADCVQQF"/>
<keyword evidence="7 12" id="KW-0067">ATP-binding</keyword>
<dbReference type="InterPro" id="IPR001312">
    <property type="entry name" value="Hexokinase"/>
</dbReference>
<dbReference type="GO" id="GO:0005524">
    <property type="term" value="F:ATP binding"/>
    <property type="evidence" value="ECO:0007669"/>
    <property type="project" value="UniProtKB-UniRule"/>
</dbReference>